<dbReference type="Pfam" id="PF02934">
    <property type="entry name" value="GatB_N"/>
    <property type="match status" value="1"/>
</dbReference>
<dbReference type="InterPro" id="IPR017958">
    <property type="entry name" value="Gln-tRNA_amidoTrfase_suB_CS"/>
</dbReference>
<evidence type="ECO:0000256" key="8">
    <source>
        <dbReference type="ARBA" id="ARBA00047380"/>
    </source>
</evidence>
<feature type="domain" description="Asn/Gln amidotransferase" evidence="11">
    <location>
        <begin position="362"/>
        <end position="508"/>
    </location>
</feature>
<evidence type="ECO:0000256" key="10">
    <source>
        <dbReference type="HAMAP-Rule" id="MF_00121"/>
    </source>
</evidence>
<evidence type="ECO:0000313" key="13">
    <source>
        <dbReference type="Proteomes" id="UP000230084"/>
    </source>
</evidence>
<evidence type="ECO:0000256" key="1">
    <source>
        <dbReference type="ARBA" id="ARBA00005306"/>
    </source>
</evidence>
<dbReference type="SMART" id="SM00845">
    <property type="entry name" value="GatB_Yqey"/>
    <property type="match status" value="1"/>
</dbReference>
<dbReference type="InterPro" id="IPR023168">
    <property type="entry name" value="GatB_Yqey_C_2"/>
</dbReference>
<dbReference type="InterPro" id="IPR042114">
    <property type="entry name" value="GatB_C_1"/>
</dbReference>
<comment type="catalytic activity">
    <reaction evidence="8 10">
        <text>L-aspartyl-tRNA(Asn) + L-glutamine + ATP + H2O = L-asparaginyl-tRNA(Asn) + L-glutamate + ADP + phosphate + 2 H(+)</text>
        <dbReference type="Rhea" id="RHEA:14513"/>
        <dbReference type="Rhea" id="RHEA-COMP:9674"/>
        <dbReference type="Rhea" id="RHEA-COMP:9677"/>
        <dbReference type="ChEBI" id="CHEBI:15377"/>
        <dbReference type="ChEBI" id="CHEBI:15378"/>
        <dbReference type="ChEBI" id="CHEBI:29985"/>
        <dbReference type="ChEBI" id="CHEBI:30616"/>
        <dbReference type="ChEBI" id="CHEBI:43474"/>
        <dbReference type="ChEBI" id="CHEBI:58359"/>
        <dbReference type="ChEBI" id="CHEBI:78515"/>
        <dbReference type="ChEBI" id="CHEBI:78516"/>
        <dbReference type="ChEBI" id="CHEBI:456216"/>
    </reaction>
</comment>
<reference evidence="12 13" key="1">
    <citation type="submission" date="2017-09" db="EMBL/GenBank/DDBJ databases">
        <title>Depth-based differentiation of microbial function through sediment-hosted aquifers and enrichment of novel symbionts in the deep terrestrial subsurface.</title>
        <authorList>
            <person name="Probst A.J."/>
            <person name="Ladd B."/>
            <person name="Jarett J.K."/>
            <person name="Geller-Mcgrath D.E."/>
            <person name="Sieber C.M."/>
            <person name="Emerson J.B."/>
            <person name="Anantharaman K."/>
            <person name="Thomas B.C."/>
            <person name="Malmstrom R."/>
            <person name="Stieglmeier M."/>
            <person name="Klingl A."/>
            <person name="Woyke T."/>
            <person name="Ryan C.M."/>
            <person name="Banfield J.F."/>
        </authorList>
    </citation>
    <scope>NUCLEOTIDE SEQUENCE [LARGE SCALE GENOMIC DNA]</scope>
    <source>
        <strain evidence="12">CG10_big_fil_rev_8_21_14_0_10_50_16</strain>
    </source>
</reference>
<dbReference type="PANTHER" id="PTHR11659">
    <property type="entry name" value="GLUTAMYL-TRNA GLN AMIDOTRANSFERASE SUBUNIT B MITOCHONDRIAL AND PROKARYOTIC PET112-RELATED"/>
    <property type="match status" value="1"/>
</dbReference>
<evidence type="ECO:0000256" key="3">
    <source>
        <dbReference type="ARBA" id="ARBA00022598"/>
    </source>
</evidence>
<evidence type="ECO:0000256" key="6">
    <source>
        <dbReference type="ARBA" id="ARBA00022917"/>
    </source>
</evidence>
<dbReference type="SUPFAM" id="SSF89095">
    <property type="entry name" value="GatB/YqeY motif"/>
    <property type="match status" value="1"/>
</dbReference>
<name>A0A2H0RM99_9BACT</name>
<evidence type="ECO:0000256" key="5">
    <source>
        <dbReference type="ARBA" id="ARBA00022840"/>
    </source>
</evidence>
<dbReference type="EMBL" id="PCYM01000004">
    <property type="protein sequence ID" value="PIR47623.1"/>
    <property type="molecule type" value="Genomic_DNA"/>
</dbReference>
<dbReference type="InterPro" id="IPR014746">
    <property type="entry name" value="Gln_synth/guanido_kin_cat_dom"/>
</dbReference>
<keyword evidence="5 10" id="KW-0067">ATP-binding</keyword>
<dbReference type="FunFam" id="1.10.10.410:FF:000001">
    <property type="entry name" value="Aspartyl/glutamyl-tRNA(Asn/Gln) amidotransferase subunit B"/>
    <property type="match status" value="1"/>
</dbReference>
<keyword evidence="12" id="KW-0808">Transferase</keyword>
<dbReference type="InterPro" id="IPR003789">
    <property type="entry name" value="Asn/Gln_tRNA_amidoTrase-B-like"/>
</dbReference>
<dbReference type="Pfam" id="PF02637">
    <property type="entry name" value="GatB_Yqey"/>
    <property type="match status" value="1"/>
</dbReference>
<dbReference type="AlphaFoldDB" id="A0A2H0RM99"/>
<dbReference type="Proteomes" id="UP000230084">
    <property type="component" value="Unassembled WGS sequence"/>
</dbReference>
<dbReference type="InterPro" id="IPR017959">
    <property type="entry name" value="Asn/Gln-tRNA_amidoTrfase_suB/E"/>
</dbReference>
<dbReference type="InterPro" id="IPR004413">
    <property type="entry name" value="GatB"/>
</dbReference>
<evidence type="ECO:0000256" key="2">
    <source>
        <dbReference type="ARBA" id="ARBA00011123"/>
    </source>
</evidence>
<comment type="catalytic activity">
    <reaction evidence="9 10">
        <text>L-glutamyl-tRNA(Gln) + L-glutamine + ATP + H2O = L-glutaminyl-tRNA(Gln) + L-glutamate + ADP + phosphate + H(+)</text>
        <dbReference type="Rhea" id="RHEA:17521"/>
        <dbReference type="Rhea" id="RHEA-COMP:9681"/>
        <dbReference type="Rhea" id="RHEA-COMP:9684"/>
        <dbReference type="ChEBI" id="CHEBI:15377"/>
        <dbReference type="ChEBI" id="CHEBI:15378"/>
        <dbReference type="ChEBI" id="CHEBI:29985"/>
        <dbReference type="ChEBI" id="CHEBI:30616"/>
        <dbReference type="ChEBI" id="CHEBI:43474"/>
        <dbReference type="ChEBI" id="CHEBI:58359"/>
        <dbReference type="ChEBI" id="CHEBI:78520"/>
        <dbReference type="ChEBI" id="CHEBI:78521"/>
        <dbReference type="ChEBI" id="CHEBI:456216"/>
    </reaction>
</comment>
<keyword evidence="6 10" id="KW-0648">Protein biosynthesis</keyword>
<dbReference type="Gene3D" id="1.10.150.380">
    <property type="entry name" value="GatB domain, N-terminal subdomain"/>
    <property type="match status" value="1"/>
</dbReference>
<dbReference type="GO" id="GO:0050567">
    <property type="term" value="F:glutaminyl-tRNA synthase (glutamine-hydrolyzing) activity"/>
    <property type="evidence" value="ECO:0007669"/>
    <property type="project" value="UniProtKB-UniRule"/>
</dbReference>
<proteinExistence type="inferred from homology"/>
<dbReference type="InterPro" id="IPR018027">
    <property type="entry name" value="Asn/Gln_amidotransferase"/>
</dbReference>
<comment type="caution">
    <text evidence="12">The sequence shown here is derived from an EMBL/GenBank/DDBJ whole genome shotgun (WGS) entry which is preliminary data.</text>
</comment>
<dbReference type="HAMAP" id="MF_00121">
    <property type="entry name" value="GatB"/>
    <property type="match status" value="1"/>
</dbReference>
<keyword evidence="3 10" id="KW-0436">Ligase</keyword>
<dbReference type="GO" id="GO:0050566">
    <property type="term" value="F:asparaginyl-tRNA synthase (glutamine-hydrolyzing) activity"/>
    <property type="evidence" value="ECO:0007669"/>
    <property type="project" value="RHEA"/>
</dbReference>
<evidence type="ECO:0000256" key="4">
    <source>
        <dbReference type="ARBA" id="ARBA00022741"/>
    </source>
</evidence>
<comment type="function">
    <text evidence="7 10">Allows the formation of correctly charged Asn-tRNA(Asn) or Gln-tRNA(Gln) through the transamidation of misacylated Asp-tRNA(Asn) or Glu-tRNA(Gln) in organisms which lack either or both of asparaginyl-tRNA or glutaminyl-tRNA synthetases. The reaction takes place in the presence of glutamine and ATP through an activated phospho-Asp-tRNA(Asn) or phospho-Glu-tRNA(Gln).</text>
</comment>
<dbReference type="InterPro" id="IPR006075">
    <property type="entry name" value="Asn/Gln-tRNA_Trfase_suB/E_cat"/>
</dbReference>
<keyword evidence="4 10" id="KW-0547">Nucleotide-binding</keyword>
<protein>
    <recommendedName>
        <fullName evidence="10">Aspartyl/glutamyl-tRNA(Asn/Gln) amidotransferase subunit B</fullName>
        <shortName evidence="10">Asp/Glu-ADT subunit B</shortName>
        <ecNumber evidence="10">6.3.5.-</ecNumber>
    </recommendedName>
</protein>
<evidence type="ECO:0000259" key="11">
    <source>
        <dbReference type="SMART" id="SM00845"/>
    </source>
</evidence>
<dbReference type="NCBIfam" id="NF004014">
    <property type="entry name" value="PRK05477.1-4"/>
    <property type="match status" value="1"/>
</dbReference>
<dbReference type="NCBIfam" id="TIGR00133">
    <property type="entry name" value="gatB"/>
    <property type="match status" value="1"/>
</dbReference>
<comment type="similarity">
    <text evidence="1 10">Belongs to the GatB/GatE family. GatB subfamily.</text>
</comment>
<dbReference type="GO" id="GO:0016740">
    <property type="term" value="F:transferase activity"/>
    <property type="evidence" value="ECO:0007669"/>
    <property type="project" value="UniProtKB-KW"/>
</dbReference>
<evidence type="ECO:0000313" key="12">
    <source>
        <dbReference type="EMBL" id="PIR47623.1"/>
    </source>
</evidence>
<dbReference type="SUPFAM" id="SSF55931">
    <property type="entry name" value="Glutamine synthetase/guanido kinase"/>
    <property type="match status" value="1"/>
</dbReference>
<dbReference type="GO" id="GO:0005524">
    <property type="term" value="F:ATP binding"/>
    <property type="evidence" value="ECO:0007669"/>
    <property type="project" value="UniProtKB-KW"/>
</dbReference>
<evidence type="ECO:0000256" key="7">
    <source>
        <dbReference type="ARBA" id="ARBA00024799"/>
    </source>
</evidence>
<dbReference type="PROSITE" id="PS01234">
    <property type="entry name" value="GATB"/>
    <property type="match status" value="1"/>
</dbReference>
<dbReference type="Gene3D" id="1.10.10.410">
    <property type="match status" value="1"/>
</dbReference>
<comment type="subunit">
    <text evidence="2 10">Heterotrimer of A, B and C subunits.</text>
</comment>
<dbReference type="GO" id="GO:0006412">
    <property type="term" value="P:translation"/>
    <property type="evidence" value="ECO:0007669"/>
    <property type="project" value="UniProtKB-UniRule"/>
</dbReference>
<organism evidence="12 13">
    <name type="scientific">Candidatus Uhrbacteria bacterium CG10_big_fil_rev_8_21_14_0_10_50_16</name>
    <dbReference type="NCBI Taxonomy" id="1975039"/>
    <lineage>
        <taxon>Bacteria</taxon>
        <taxon>Candidatus Uhriibacteriota</taxon>
    </lineage>
</organism>
<evidence type="ECO:0000256" key="9">
    <source>
        <dbReference type="ARBA" id="ARBA00047913"/>
    </source>
</evidence>
<accession>A0A2H0RM99</accession>
<gene>
    <name evidence="10" type="primary">gatB</name>
    <name evidence="12" type="ORF">COV06_02305</name>
</gene>
<dbReference type="NCBIfam" id="NF004012">
    <property type="entry name" value="PRK05477.1-2"/>
    <property type="match status" value="1"/>
</dbReference>
<sequence length="510" mass="56915">MTYHHLEPVIGLEIHVQLKTATKLFSSIDNHAEGAAANTLISAIDLGHPGTLPSLNREALRFAVRIGLALGCKINTPTYFDRKHYIYPDLPKGYQISQFDVPVAADGVITIDIPEGPRSKAVIHIERAHLEEDAAKNIHRDGKTLVDFNRAGTPLVEIVTCPDFKTPNEAKIFLLELRRILRYLAVSDADMEKGHMRCDANVSLRPVNAQGLPVADDYYPKTEVKNMNSFKSVERALVFEIDRQTTLWEAGTPPMVTTTRGWDNDHSKTVLQRTKEEAADYRFMREPDIPPTDLSLYIQEEMDTRPELPAQRRQRFQSEYALSEQAAATLTDDPALADFTERVISELFAWLAANPDIDATDENVVERYNQPVGKLVGTWIGTKLLGALAERSSDIRITQIEPENMAELLNLIYQKIVTAHQATQVLEKMLNDGDSPTHIIEALGLTTISDTDALSAIIDQVLAENPHQVEAYKAGKVVLLQFFIGMVQKITQGSANVPKTKELLESKLCD</sequence>
<dbReference type="EC" id="6.3.5.-" evidence="10"/>